<sequence>MNLLSNFSIRAKHHLILIVSVIGIALTLLISINQFNQLSQLQEIRLDTEIIENKLLTLRRHEKDFMARKDTKYADKFNDASASLNESVAKLEEDLGGMSDATPLLRLLQDESASYSKLFTALVENQLVIGLDHEQGLYGSLRDAVHGIESVVKESGNYEILYQMLMLRRHEKDFMLRRLEKYMDKFNAQISSFEQTLERSFMSDEALIRSKLSSYQQQFTQLVNDERKIGLSEKDGIRGQIRESSRKVEDTFVELNQLIENQIAEKVAAVYTLLAIATLIVVAIITTLLMMVSRAVWHPIEHITNTIHRCANELDLNLTTRYQSQDEIGKLSRAFDHLIGTLKTTISSIRSVADETSTSANRMSQITDKVGKASEQQQEQVGHTVSAMTQMTSTIQEVAANANQAASSVRDIHHLVESGKTLSGEARIEIETLNHDIENATGAIEKLKRDSENIGAILAEINSIAEQTNLLALNAAIEAARAGEQGRGFAVVADEVRTLASRTQESTESIRTTISEFNKGTEEVVNTVQNSRKRAETGINKVRETSDSLQNIYSSMSSISDLNIQIATAAEEQTQASAEINRNIIEINELADMTKTQAGEAARDGLSLSQKARDLAESVSLFKVS</sequence>
<accession>A0ABS7ZNW6</accession>
<dbReference type="PANTHER" id="PTHR32089:SF120">
    <property type="entry name" value="METHYL-ACCEPTING CHEMOTAXIS PROTEIN TLPQ"/>
    <property type="match status" value="1"/>
</dbReference>
<dbReference type="InterPro" id="IPR004089">
    <property type="entry name" value="MCPsignal_dom"/>
</dbReference>
<dbReference type="CDD" id="cd06225">
    <property type="entry name" value="HAMP"/>
    <property type="match status" value="1"/>
</dbReference>
<gene>
    <name evidence="8" type="ORF">I9W95_01005</name>
</gene>
<evidence type="ECO:0000256" key="2">
    <source>
        <dbReference type="ARBA" id="ARBA00023224"/>
    </source>
</evidence>
<keyword evidence="5" id="KW-1133">Transmembrane helix</keyword>
<feature type="domain" description="Methyl-accepting transducer" evidence="6">
    <location>
        <begin position="352"/>
        <end position="588"/>
    </location>
</feature>
<dbReference type="InterPro" id="IPR003660">
    <property type="entry name" value="HAMP_dom"/>
</dbReference>
<organism evidence="8 9">
    <name type="scientific">Thalassolituus marinus</name>
    <dbReference type="NCBI Taxonomy" id="671053"/>
    <lineage>
        <taxon>Bacteria</taxon>
        <taxon>Pseudomonadati</taxon>
        <taxon>Pseudomonadota</taxon>
        <taxon>Gammaproteobacteria</taxon>
        <taxon>Oceanospirillales</taxon>
        <taxon>Oceanospirillaceae</taxon>
        <taxon>Thalassolituus</taxon>
    </lineage>
</organism>
<evidence type="ECO:0000259" key="6">
    <source>
        <dbReference type="PROSITE" id="PS50111"/>
    </source>
</evidence>
<comment type="similarity">
    <text evidence="3">Belongs to the methyl-accepting chemotaxis (MCP) protein family.</text>
</comment>
<dbReference type="Proteomes" id="UP000714380">
    <property type="component" value="Unassembled WGS sequence"/>
</dbReference>
<name>A0ABS7ZNW6_9GAMM</name>
<evidence type="ECO:0000313" key="9">
    <source>
        <dbReference type="Proteomes" id="UP000714380"/>
    </source>
</evidence>
<dbReference type="RefSeq" id="WP_225670854.1">
    <property type="nucleotide sequence ID" value="NZ_JAEDAH010000005.1"/>
</dbReference>
<evidence type="ECO:0000256" key="5">
    <source>
        <dbReference type="SAM" id="Phobius"/>
    </source>
</evidence>
<dbReference type="Pfam" id="PF00015">
    <property type="entry name" value="MCPsignal"/>
    <property type="match status" value="1"/>
</dbReference>
<reference evidence="8 9" key="1">
    <citation type="submission" date="2020-12" db="EMBL/GenBank/DDBJ databases">
        <title>Novel Thalassolituus-related marine hydrocarbonoclastic bacteria mediated algae-derived hydrocarbons mineralization in twilight zone of the northern South China Sea.</title>
        <authorList>
            <person name="Dong C."/>
        </authorList>
    </citation>
    <scope>NUCLEOTIDE SEQUENCE [LARGE SCALE GENOMIC DNA]</scope>
    <source>
        <strain evidence="8 9">IMCC1826</strain>
    </source>
</reference>
<feature type="transmembrane region" description="Helical" evidence="5">
    <location>
        <begin position="268"/>
        <end position="292"/>
    </location>
</feature>
<dbReference type="Pfam" id="PF00672">
    <property type="entry name" value="HAMP"/>
    <property type="match status" value="1"/>
</dbReference>
<protein>
    <submittedName>
        <fullName evidence="8">HAMP domain-containing protein</fullName>
    </submittedName>
</protein>
<keyword evidence="5" id="KW-0812">Transmembrane</keyword>
<dbReference type="InterPro" id="IPR032255">
    <property type="entry name" value="HBM"/>
</dbReference>
<evidence type="ECO:0000313" key="8">
    <source>
        <dbReference type="EMBL" id="MCA6062176.1"/>
    </source>
</evidence>
<feature type="transmembrane region" description="Helical" evidence="5">
    <location>
        <begin position="15"/>
        <end position="35"/>
    </location>
</feature>
<dbReference type="EMBL" id="JAEDAH010000005">
    <property type="protein sequence ID" value="MCA6062176.1"/>
    <property type="molecule type" value="Genomic_DNA"/>
</dbReference>
<keyword evidence="5" id="KW-0472">Membrane</keyword>
<dbReference type="PROSITE" id="PS50885">
    <property type="entry name" value="HAMP"/>
    <property type="match status" value="1"/>
</dbReference>
<evidence type="ECO:0000256" key="4">
    <source>
        <dbReference type="PROSITE-ProRule" id="PRU00284"/>
    </source>
</evidence>
<keyword evidence="9" id="KW-1185">Reference proteome</keyword>
<evidence type="ECO:0000256" key="1">
    <source>
        <dbReference type="ARBA" id="ARBA00004370"/>
    </source>
</evidence>
<dbReference type="InterPro" id="IPR004090">
    <property type="entry name" value="Chemotax_Me-accpt_rcpt"/>
</dbReference>
<comment type="subcellular location">
    <subcellularLocation>
        <location evidence="1">Membrane</location>
    </subcellularLocation>
</comment>
<dbReference type="Gene3D" id="1.10.287.950">
    <property type="entry name" value="Methyl-accepting chemotaxis protein"/>
    <property type="match status" value="1"/>
</dbReference>
<dbReference type="SMART" id="SM00283">
    <property type="entry name" value="MA"/>
    <property type="match status" value="1"/>
</dbReference>
<keyword evidence="2 4" id="KW-0807">Transducer</keyword>
<feature type="domain" description="HAMP" evidence="7">
    <location>
        <begin position="294"/>
        <end position="347"/>
    </location>
</feature>
<dbReference type="SMART" id="SM00304">
    <property type="entry name" value="HAMP"/>
    <property type="match status" value="2"/>
</dbReference>
<evidence type="ECO:0000256" key="3">
    <source>
        <dbReference type="ARBA" id="ARBA00029447"/>
    </source>
</evidence>
<dbReference type="SUPFAM" id="SSF58104">
    <property type="entry name" value="Methyl-accepting chemotaxis protein (MCP) signaling domain"/>
    <property type="match status" value="1"/>
</dbReference>
<comment type="caution">
    <text evidence="8">The sequence shown here is derived from an EMBL/GenBank/DDBJ whole genome shotgun (WGS) entry which is preliminary data.</text>
</comment>
<proteinExistence type="inferred from homology"/>
<dbReference type="CDD" id="cd11386">
    <property type="entry name" value="MCP_signal"/>
    <property type="match status" value="1"/>
</dbReference>
<dbReference type="PANTHER" id="PTHR32089">
    <property type="entry name" value="METHYL-ACCEPTING CHEMOTAXIS PROTEIN MCPB"/>
    <property type="match status" value="1"/>
</dbReference>
<evidence type="ECO:0000259" key="7">
    <source>
        <dbReference type="PROSITE" id="PS50885"/>
    </source>
</evidence>
<dbReference type="SMART" id="SM01358">
    <property type="entry name" value="HBM"/>
    <property type="match status" value="1"/>
</dbReference>
<dbReference type="PROSITE" id="PS50111">
    <property type="entry name" value="CHEMOTAXIS_TRANSDUC_2"/>
    <property type="match status" value="1"/>
</dbReference>
<dbReference type="PRINTS" id="PR00260">
    <property type="entry name" value="CHEMTRNSDUCR"/>
</dbReference>